<proteinExistence type="predicted"/>
<protein>
    <submittedName>
        <fullName evidence="1">YolD-like protein</fullName>
    </submittedName>
</protein>
<dbReference type="Proteomes" id="UP000256869">
    <property type="component" value="Unassembled WGS sequence"/>
</dbReference>
<dbReference type="AlphaFoldDB" id="A0A3D9HUG9"/>
<organism evidence="1 2">
    <name type="scientific">Cohnella lupini</name>
    <dbReference type="NCBI Taxonomy" id="1294267"/>
    <lineage>
        <taxon>Bacteria</taxon>
        <taxon>Bacillati</taxon>
        <taxon>Bacillota</taxon>
        <taxon>Bacilli</taxon>
        <taxon>Bacillales</taxon>
        <taxon>Paenibacillaceae</taxon>
        <taxon>Cohnella</taxon>
    </lineage>
</organism>
<dbReference type="EMBL" id="QRDY01000026">
    <property type="protein sequence ID" value="RED53154.1"/>
    <property type="molecule type" value="Genomic_DNA"/>
</dbReference>
<sequence length="71" mass="8257">MRKPEEQEWEQIMRVLMESLGLQITANFRLYDPYEECAVIGVVERVDPYTRTFVVDGEQFKMADIIGATTV</sequence>
<name>A0A3D9HUG9_9BACL</name>
<accession>A0A3D9HUG9</accession>
<keyword evidence="2" id="KW-1185">Reference proteome</keyword>
<comment type="caution">
    <text evidence="1">The sequence shown here is derived from an EMBL/GenBank/DDBJ whole genome shotgun (WGS) entry which is preliminary data.</text>
</comment>
<gene>
    <name evidence="1" type="ORF">DFP95_12615</name>
</gene>
<evidence type="ECO:0000313" key="2">
    <source>
        <dbReference type="Proteomes" id="UP000256869"/>
    </source>
</evidence>
<reference evidence="1 2" key="1">
    <citation type="submission" date="2018-07" db="EMBL/GenBank/DDBJ databases">
        <title>Genomic Encyclopedia of Type Strains, Phase III (KMG-III): the genomes of soil and plant-associated and newly described type strains.</title>
        <authorList>
            <person name="Whitman W."/>
        </authorList>
    </citation>
    <scope>NUCLEOTIDE SEQUENCE [LARGE SCALE GENOMIC DNA]</scope>
    <source>
        <strain evidence="1 2">CECT 8236</strain>
    </source>
</reference>
<evidence type="ECO:0000313" key="1">
    <source>
        <dbReference type="EMBL" id="RED53154.1"/>
    </source>
</evidence>
<dbReference type="RefSeq" id="WP_115995455.1">
    <property type="nucleotide sequence ID" value="NZ_QRDY01000026.1"/>
</dbReference>
<dbReference type="OrthoDB" id="2376882at2"/>